<comment type="similarity">
    <text evidence="1">Belongs to the IAP family.</text>
</comment>
<proteinExistence type="inferred from homology"/>
<dbReference type="CDD" id="cd16510">
    <property type="entry name" value="RING-HC_IAPs"/>
    <property type="match status" value="1"/>
</dbReference>
<evidence type="ECO:0000256" key="5">
    <source>
        <dbReference type="PROSITE-ProRule" id="PRU00175"/>
    </source>
</evidence>
<keyword evidence="2" id="KW-0479">Metal-binding</keyword>
<protein>
    <recommendedName>
        <fullName evidence="6">RING-type domain-containing protein</fullName>
    </recommendedName>
</protein>
<evidence type="ECO:0000259" key="6">
    <source>
        <dbReference type="PROSITE" id="PS50089"/>
    </source>
</evidence>
<dbReference type="Proteomes" id="UP001054945">
    <property type="component" value="Unassembled WGS sequence"/>
</dbReference>
<sequence length="515" mass="58969">MCMQNQLQYGSHQLSEKRGLLMFVYANVKFHVGVFSIIADIEKYFRERNFPVTFDVLGKFLFSSPFCKFKDKDEVPLTSSAAVKMTTDIFSNSINLSNDVKPVSNMAIKKNIPEKLNLKRIEQIERTIQGKDEDVVDNPPSHHLERFLSDDHSLEKQIFDVMKYEVNRYNSFMGRWPLSYVKTKDLAENGFFYLLSEDRVQCAFCGIIIDDWNVGDIPLKEHMKKAPKCPFLMTSNVGNIPMQKQKPVKKSLSKLIPNSKSNSTSLSGQAKYPRMMELKNRFATYKDWPLIMLSSRQLSECGLFYTGNGDIVTCFYCGGSLGNWELNDDPWVEHEKFFPDCGYLDLVKCRRNPEQHSTHHISPATVKTSTPLAQSLAVRSDSVPSEIIRQACDIFPSSLVQKVVTHHLNTTGRHFMSLHDLCEATLEYKDRELAKSMSSRKDREVLSSENFTKNSAADENVKGLKDICKICMSEEMNIVFEPCRHLVSCQNCAQVLFNCPLCRKPITNRMKVFRG</sequence>
<dbReference type="GO" id="GO:0005737">
    <property type="term" value="C:cytoplasm"/>
    <property type="evidence" value="ECO:0007669"/>
    <property type="project" value="TreeGrafter"/>
</dbReference>
<keyword evidence="8" id="KW-1185">Reference proteome</keyword>
<dbReference type="PANTHER" id="PTHR10044:SF139">
    <property type="entry name" value="DEATH-ASSOCIATED INHIBITOR OF APOPTOSIS 2"/>
    <property type="match status" value="1"/>
</dbReference>
<dbReference type="GO" id="GO:0008270">
    <property type="term" value="F:zinc ion binding"/>
    <property type="evidence" value="ECO:0007669"/>
    <property type="project" value="UniProtKB-KW"/>
</dbReference>
<dbReference type="GO" id="GO:0051726">
    <property type="term" value="P:regulation of cell cycle"/>
    <property type="evidence" value="ECO:0007669"/>
    <property type="project" value="TreeGrafter"/>
</dbReference>
<name>A0AAV4Y5K0_CAEEX</name>
<gene>
    <name evidence="7" type="primary">birc7</name>
    <name evidence="7" type="ORF">CEXT_12072</name>
</gene>
<evidence type="ECO:0000313" key="8">
    <source>
        <dbReference type="Proteomes" id="UP001054945"/>
    </source>
</evidence>
<dbReference type="Pfam" id="PF00653">
    <property type="entry name" value="BIR"/>
    <property type="match status" value="2"/>
</dbReference>
<dbReference type="Gene3D" id="1.10.1170.10">
    <property type="entry name" value="Inhibitor Of Apoptosis Protein (2mihbC-IAP-1), Chain A"/>
    <property type="match status" value="2"/>
</dbReference>
<dbReference type="SUPFAM" id="SSF57924">
    <property type="entry name" value="Inhibitor of apoptosis (IAP) repeat"/>
    <property type="match status" value="2"/>
</dbReference>
<evidence type="ECO:0000256" key="1">
    <source>
        <dbReference type="ARBA" id="ARBA00006672"/>
    </source>
</evidence>
<keyword evidence="3 5" id="KW-0863">Zinc-finger</keyword>
<accession>A0AAV4Y5K0</accession>
<dbReference type="EMBL" id="BPLR01001482">
    <property type="protein sequence ID" value="GIZ02627.1"/>
    <property type="molecule type" value="Genomic_DNA"/>
</dbReference>
<dbReference type="GO" id="GO:0043066">
    <property type="term" value="P:negative regulation of apoptotic process"/>
    <property type="evidence" value="ECO:0007669"/>
    <property type="project" value="TreeGrafter"/>
</dbReference>
<dbReference type="SMART" id="SM00238">
    <property type="entry name" value="BIR"/>
    <property type="match status" value="2"/>
</dbReference>
<dbReference type="SMART" id="SM00184">
    <property type="entry name" value="RING"/>
    <property type="match status" value="1"/>
</dbReference>
<reference evidence="7 8" key="1">
    <citation type="submission" date="2021-06" db="EMBL/GenBank/DDBJ databases">
        <title>Caerostris extrusa draft genome.</title>
        <authorList>
            <person name="Kono N."/>
            <person name="Arakawa K."/>
        </authorList>
    </citation>
    <scope>NUCLEOTIDE SEQUENCE [LARGE SCALE GENOMIC DNA]</scope>
</reference>
<evidence type="ECO:0000256" key="2">
    <source>
        <dbReference type="ARBA" id="ARBA00022723"/>
    </source>
</evidence>
<dbReference type="CDD" id="cd00022">
    <property type="entry name" value="BIR"/>
    <property type="match status" value="2"/>
</dbReference>
<dbReference type="PANTHER" id="PTHR10044">
    <property type="entry name" value="INHIBITOR OF APOPTOSIS"/>
    <property type="match status" value="1"/>
</dbReference>
<dbReference type="InterPro" id="IPR050784">
    <property type="entry name" value="IAP"/>
</dbReference>
<evidence type="ECO:0000256" key="3">
    <source>
        <dbReference type="ARBA" id="ARBA00022771"/>
    </source>
</evidence>
<dbReference type="GO" id="GO:0005634">
    <property type="term" value="C:nucleus"/>
    <property type="evidence" value="ECO:0007669"/>
    <property type="project" value="TreeGrafter"/>
</dbReference>
<dbReference type="InterPro" id="IPR001841">
    <property type="entry name" value="Znf_RING"/>
</dbReference>
<feature type="domain" description="RING-type" evidence="6">
    <location>
        <begin position="468"/>
        <end position="503"/>
    </location>
</feature>
<dbReference type="InterPro" id="IPR013083">
    <property type="entry name" value="Znf_RING/FYVE/PHD"/>
</dbReference>
<dbReference type="PROSITE" id="PS50143">
    <property type="entry name" value="BIR_REPEAT_2"/>
    <property type="match status" value="2"/>
</dbReference>
<dbReference type="GO" id="GO:0043027">
    <property type="term" value="F:cysteine-type endopeptidase inhibitor activity involved in apoptotic process"/>
    <property type="evidence" value="ECO:0007669"/>
    <property type="project" value="TreeGrafter"/>
</dbReference>
<evidence type="ECO:0000256" key="4">
    <source>
        <dbReference type="ARBA" id="ARBA00022833"/>
    </source>
</evidence>
<dbReference type="InterPro" id="IPR001370">
    <property type="entry name" value="BIR_rpt"/>
</dbReference>
<organism evidence="7 8">
    <name type="scientific">Caerostris extrusa</name>
    <name type="common">Bark spider</name>
    <name type="synonym">Caerostris bankana</name>
    <dbReference type="NCBI Taxonomy" id="172846"/>
    <lineage>
        <taxon>Eukaryota</taxon>
        <taxon>Metazoa</taxon>
        <taxon>Ecdysozoa</taxon>
        <taxon>Arthropoda</taxon>
        <taxon>Chelicerata</taxon>
        <taxon>Arachnida</taxon>
        <taxon>Araneae</taxon>
        <taxon>Araneomorphae</taxon>
        <taxon>Entelegynae</taxon>
        <taxon>Araneoidea</taxon>
        <taxon>Araneidae</taxon>
        <taxon>Caerostris</taxon>
    </lineage>
</organism>
<dbReference type="Pfam" id="PF13920">
    <property type="entry name" value="zf-C3HC4_3"/>
    <property type="match status" value="1"/>
</dbReference>
<comment type="caution">
    <text evidence="7">The sequence shown here is derived from an EMBL/GenBank/DDBJ whole genome shotgun (WGS) entry which is preliminary data.</text>
</comment>
<dbReference type="AlphaFoldDB" id="A0AAV4Y5K0"/>
<keyword evidence="4" id="KW-0862">Zinc</keyword>
<evidence type="ECO:0000313" key="7">
    <source>
        <dbReference type="EMBL" id="GIZ02627.1"/>
    </source>
</evidence>
<dbReference type="PROSITE" id="PS50089">
    <property type="entry name" value="ZF_RING_2"/>
    <property type="match status" value="1"/>
</dbReference>
<dbReference type="Gene3D" id="3.30.40.10">
    <property type="entry name" value="Zinc/RING finger domain, C3HC4 (zinc finger)"/>
    <property type="match status" value="1"/>
</dbReference>
<dbReference type="FunFam" id="1.10.1170.10:FF:000002">
    <property type="entry name" value="Baculoviral IAP repeat containing 7"/>
    <property type="match status" value="1"/>
</dbReference>